<dbReference type="Proteomes" id="UP000321408">
    <property type="component" value="Chromosome"/>
</dbReference>
<keyword evidence="2" id="KW-1185">Reference proteome</keyword>
<gene>
    <name evidence="1" type="ORF">DSAG12_02698</name>
</gene>
<reference evidence="1 2" key="2">
    <citation type="journal article" date="2024" name="Int. J. Syst. Evol. Microbiol.">
        <title>Promethearchaeum syntrophicum gen. nov., sp. nov., an anaerobic, obligately syntrophic archaeon, the first isolate of the lineage 'Asgard' archaea, and proposal of the new archaeal phylum Promethearchaeota phyl. nov. and kingdom Promethearchaeati regn. nov.</title>
        <authorList>
            <person name="Imachi H."/>
            <person name="Nobu M.K."/>
            <person name="Kato S."/>
            <person name="Takaki Y."/>
            <person name="Miyazaki M."/>
            <person name="Miyata M."/>
            <person name="Ogawara M."/>
            <person name="Saito Y."/>
            <person name="Sakai S."/>
            <person name="Tahara Y.O."/>
            <person name="Takano Y."/>
            <person name="Tasumi E."/>
            <person name="Uematsu K."/>
            <person name="Yoshimura T."/>
            <person name="Itoh T."/>
            <person name="Ohkuma M."/>
            <person name="Takai K."/>
        </authorList>
    </citation>
    <scope>NUCLEOTIDE SEQUENCE [LARGE SCALE GENOMIC DNA]</scope>
    <source>
        <strain evidence="1 2">MK-D1</strain>
    </source>
</reference>
<dbReference type="KEGG" id="psyt:DSAG12_02698"/>
<proteinExistence type="predicted"/>
<name>A0A5B9DCC6_9ARCH</name>
<dbReference type="AlphaFoldDB" id="A0A5B9DCC6"/>
<evidence type="ECO:0000313" key="2">
    <source>
        <dbReference type="Proteomes" id="UP000321408"/>
    </source>
</evidence>
<organism evidence="1 2">
    <name type="scientific">Promethearchaeum syntrophicum</name>
    <dbReference type="NCBI Taxonomy" id="2594042"/>
    <lineage>
        <taxon>Archaea</taxon>
        <taxon>Promethearchaeati</taxon>
        <taxon>Promethearchaeota</taxon>
        <taxon>Promethearchaeia</taxon>
        <taxon>Promethearchaeales</taxon>
        <taxon>Promethearchaeaceae</taxon>
        <taxon>Promethearchaeum</taxon>
    </lineage>
</organism>
<protein>
    <submittedName>
        <fullName evidence="1">Uncharacterized protein</fullName>
    </submittedName>
</protein>
<reference evidence="1 2" key="1">
    <citation type="journal article" date="2020" name="Nature">
        <title>Isolation of an archaeon at the prokaryote-eukaryote interface.</title>
        <authorList>
            <person name="Imachi H."/>
            <person name="Nobu M.K."/>
            <person name="Nakahara N."/>
            <person name="Morono Y."/>
            <person name="Ogawara M."/>
            <person name="Takaki Y."/>
            <person name="Takano Y."/>
            <person name="Uematsu K."/>
            <person name="Ikuta T."/>
            <person name="Ito M."/>
            <person name="Matsui Y."/>
            <person name="Miyazaki M."/>
            <person name="Murata K."/>
            <person name="Saito Y."/>
            <person name="Sakai S."/>
            <person name="Song C."/>
            <person name="Tasumi E."/>
            <person name="Yamanaka Y."/>
            <person name="Yamaguchi T."/>
            <person name="Kamagata Y."/>
            <person name="Tamaki H."/>
            <person name="Takai K."/>
        </authorList>
    </citation>
    <scope>NUCLEOTIDE SEQUENCE [LARGE SCALE GENOMIC DNA]</scope>
    <source>
        <strain evidence="1 2">MK-D1</strain>
    </source>
</reference>
<evidence type="ECO:0000313" key="1">
    <source>
        <dbReference type="EMBL" id="QEE16868.2"/>
    </source>
</evidence>
<dbReference type="EMBL" id="CP042905">
    <property type="protein sequence ID" value="QEE16868.2"/>
    <property type="molecule type" value="Genomic_DNA"/>
</dbReference>
<accession>A0A5B9DCC6</accession>
<sequence>MTEQIIQIIILVPAAILSLIAGIFLVVRGKDKLDKGMIILGISYILMICFFIVWGFNLAVQLIDYTIMYAVYMGMNFFTKFTFHENKKSSFKSIVIFTTVNYIILIIPKILLLLNQYDDIILSRTGKILDNTFSITWAIIVFGWLAYSGLESFHQIKDKKVQPWIKKRLLLVIYSAFFEMFVSLPDLLDILTNRILHDYVFYIQMIMIATIMVMQFLAWVMPKKLKNFLNRGYIVENKADVGITEEEIINQMLEGDQN</sequence>